<evidence type="ECO:0000313" key="2">
    <source>
        <dbReference type="EMBL" id="RKG93319.1"/>
    </source>
</evidence>
<proteinExistence type="predicted"/>
<accession>A0A3A8JCB4</accession>
<name>A0A3A8JCB4_9BACT</name>
<gene>
    <name evidence="2" type="ORF">D7V88_02975</name>
</gene>
<keyword evidence="1" id="KW-1133">Transmembrane helix</keyword>
<dbReference type="EMBL" id="RAVZ01000010">
    <property type="protein sequence ID" value="RKG93319.1"/>
    <property type="molecule type" value="Genomic_DNA"/>
</dbReference>
<dbReference type="OrthoDB" id="5513872at2"/>
<dbReference type="RefSeq" id="WP_120539054.1">
    <property type="nucleotide sequence ID" value="NZ_RAVZ01000010.1"/>
</dbReference>
<keyword evidence="1" id="KW-0812">Transmembrane</keyword>
<keyword evidence="3" id="KW-1185">Reference proteome</keyword>
<organism evidence="2 3">
    <name type="scientific">Corallococcus terminator</name>
    <dbReference type="NCBI Taxonomy" id="2316733"/>
    <lineage>
        <taxon>Bacteria</taxon>
        <taxon>Pseudomonadati</taxon>
        <taxon>Myxococcota</taxon>
        <taxon>Myxococcia</taxon>
        <taxon>Myxococcales</taxon>
        <taxon>Cystobacterineae</taxon>
        <taxon>Myxococcaceae</taxon>
        <taxon>Corallococcus</taxon>
    </lineage>
</organism>
<dbReference type="InterPro" id="IPR036388">
    <property type="entry name" value="WH-like_DNA-bd_sf"/>
</dbReference>
<keyword evidence="1" id="KW-0472">Membrane</keyword>
<dbReference type="AlphaFoldDB" id="A0A3A8JCB4"/>
<reference evidence="3" key="1">
    <citation type="submission" date="2018-09" db="EMBL/GenBank/DDBJ databases">
        <authorList>
            <person name="Livingstone P.G."/>
            <person name="Whitworth D.E."/>
        </authorList>
    </citation>
    <scope>NUCLEOTIDE SEQUENCE [LARGE SCALE GENOMIC DNA]</scope>
    <source>
        <strain evidence="3">CA054A</strain>
    </source>
</reference>
<dbReference type="Gene3D" id="1.10.10.10">
    <property type="entry name" value="Winged helix-like DNA-binding domain superfamily/Winged helix DNA-binding domain"/>
    <property type="match status" value="1"/>
</dbReference>
<dbReference type="Proteomes" id="UP000268094">
    <property type="component" value="Unassembled WGS sequence"/>
</dbReference>
<evidence type="ECO:0000313" key="3">
    <source>
        <dbReference type="Proteomes" id="UP000268094"/>
    </source>
</evidence>
<evidence type="ECO:0000256" key="1">
    <source>
        <dbReference type="SAM" id="Phobius"/>
    </source>
</evidence>
<sequence>MRSIAGWFLVILGLAGFGVEIDNLRRGTTDSTVLGLILATVFVLGGRELIRSARRAKLPAEPGEVLTMAPLPAMSRRDIERAVLTCAKQHGGRVTIAEVAAESSLSFTEAKTVLEELQSAGACTVDVTEQGAFIYEFNGLMPREPAREAVDS</sequence>
<comment type="caution">
    <text evidence="2">The sequence shown here is derived from an EMBL/GenBank/DDBJ whole genome shotgun (WGS) entry which is preliminary data.</text>
</comment>
<protein>
    <submittedName>
        <fullName evidence="2">Uncharacterized protein</fullName>
    </submittedName>
</protein>
<feature type="transmembrane region" description="Helical" evidence="1">
    <location>
        <begin position="34"/>
        <end position="50"/>
    </location>
</feature>